<reference evidence="1" key="1">
    <citation type="submission" date="2024-02" db="EMBL/GenBank/DDBJ databases">
        <authorList>
            <consortium name="ELIXIR-Norway"/>
            <consortium name="Elixir Norway"/>
        </authorList>
    </citation>
    <scope>NUCLEOTIDE SEQUENCE</scope>
</reference>
<evidence type="ECO:0000313" key="2">
    <source>
        <dbReference type="Proteomes" id="UP001497512"/>
    </source>
</evidence>
<gene>
    <name evidence="1" type="ORF">CSSPTR1EN2_LOCUS16772</name>
</gene>
<accession>A0ABP0UNZ3</accession>
<name>A0ABP0UNZ3_9BRYO</name>
<protein>
    <recommendedName>
        <fullName evidence="3">Secreted protein</fullName>
    </recommendedName>
</protein>
<dbReference type="EMBL" id="OZ019896">
    <property type="protein sequence ID" value="CAK9223319.1"/>
    <property type="molecule type" value="Genomic_DNA"/>
</dbReference>
<evidence type="ECO:0008006" key="3">
    <source>
        <dbReference type="Google" id="ProtNLM"/>
    </source>
</evidence>
<keyword evidence="2" id="KW-1185">Reference proteome</keyword>
<sequence>MCLLVCSSCCFRIPIARHDTSTCIRGASPSFGYAVLAVCQSAELCSEMSVFTYLKTENCYIFCSSLKADLYGFMEALMFTPRLTMPYHRLQWCLFETGLGPTYKE</sequence>
<organism evidence="1 2">
    <name type="scientific">Sphagnum troendelagicum</name>
    <dbReference type="NCBI Taxonomy" id="128251"/>
    <lineage>
        <taxon>Eukaryota</taxon>
        <taxon>Viridiplantae</taxon>
        <taxon>Streptophyta</taxon>
        <taxon>Embryophyta</taxon>
        <taxon>Bryophyta</taxon>
        <taxon>Sphagnophytina</taxon>
        <taxon>Sphagnopsida</taxon>
        <taxon>Sphagnales</taxon>
        <taxon>Sphagnaceae</taxon>
        <taxon>Sphagnum</taxon>
    </lineage>
</organism>
<dbReference type="Proteomes" id="UP001497512">
    <property type="component" value="Chromosome 4"/>
</dbReference>
<evidence type="ECO:0000313" key="1">
    <source>
        <dbReference type="EMBL" id="CAK9223319.1"/>
    </source>
</evidence>
<proteinExistence type="predicted"/>